<organism evidence="2 3">
    <name type="scientific">Cryomyces antarcticus</name>
    <dbReference type="NCBI Taxonomy" id="329879"/>
    <lineage>
        <taxon>Eukaryota</taxon>
        <taxon>Fungi</taxon>
        <taxon>Dikarya</taxon>
        <taxon>Ascomycota</taxon>
        <taxon>Pezizomycotina</taxon>
        <taxon>Dothideomycetes</taxon>
        <taxon>Dothideomycetes incertae sedis</taxon>
        <taxon>Cryomyces</taxon>
    </lineage>
</organism>
<dbReference type="Proteomes" id="UP001357485">
    <property type="component" value="Unassembled WGS sequence"/>
</dbReference>
<reference evidence="2 3" key="1">
    <citation type="submission" date="2023-08" db="EMBL/GenBank/DDBJ databases">
        <title>Black Yeasts Isolated from many extreme environments.</title>
        <authorList>
            <person name="Coleine C."/>
            <person name="Stajich J.E."/>
            <person name="Selbmann L."/>
        </authorList>
    </citation>
    <scope>NUCLEOTIDE SEQUENCE [LARGE SCALE GENOMIC DNA]</scope>
    <source>
        <strain evidence="2 3">CCFEE 536</strain>
    </source>
</reference>
<evidence type="ECO:0008006" key="4">
    <source>
        <dbReference type="Google" id="ProtNLM"/>
    </source>
</evidence>
<evidence type="ECO:0000256" key="1">
    <source>
        <dbReference type="SAM" id="MobiDB-lite"/>
    </source>
</evidence>
<evidence type="ECO:0000313" key="3">
    <source>
        <dbReference type="Proteomes" id="UP001357485"/>
    </source>
</evidence>
<evidence type="ECO:0000313" key="2">
    <source>
        <dbReference type="EMBL" id="KAK5201783.1"/>
    </source>
</evidence>
<dbReference type="PANTHER" id="PTHR38886:SF1">
    <property type="entry name" value="NACHT-NTPASE AND P-LOOP NTPASES N-TERMINAL DOMAIN-CONTAINING PROTEIN"/>
    <property type="match status" value="1"/>
</dbReference>
<feature type="compositionally biased region" description="Pro residues" evidence="1">
    <location>
        <begin position="371"/>
        <end position="382"/>
    </location>
</feature>
<keyword evidence="3" id="KW-1185">Reference proteome</keyword>
<name>A0ABR0LRK4_9PEZI</name>
<feature type="compositionally biased region" description="Polar residues" evidence="1">
    <location>
        <begin position="322"/>
        <end position="342"/>
    </location>
</feature>
<proteinExistence type="predicted"/>
<sequence>MAGAPSIGDILMLSQTAWKVGRAFTSGRKGAPAEFQEVESEANSLSKAITLLGEILLADDSILARADARSREGVVTILHSCEQTLEDLESFVDQYKIIKRTETNGGYTVERNWSELVLSNYKKMKWTTEGGDIQALRNMLQMHTSTINLTIQALQSGSSSRLEKTIMPMAQKVDDVHNRLNGDLGDKIEDVHRVIMAVVNGTPIIRPRVDSMQDAPSVEIAQCHRQGVGLLEAPASPSALPSASAPSARQSVVMFEATASSFGLPSASAIPQRTSGSVGSRAASVSAASTMCDSSYYSIGSLALESSNDRSNWGFADTANIRPQSQVSPTSQPHSPRTSSLAARSPGDIAVRMSARGRLDGDESPTLSDPTLPPPALAPDPDPGIEITHALLAQSFGLEPGTQEQPFNTSLEQSLGLELAKITTAQQEIFEASLFRNSATLCDLRGTLVEYTQPIPAKDDDAPSAEFEMARAAAKCRICVVRKVDSKSQGGVGVVRTTTSIWVFSDDHTIRLQQKLADNGEELIPFSSYFQPSKVSLTVSATLRFHAPTFGAKPDHVAKTSWVNYVFADVRSATLFQSVLFGRQLIGIYKTEKTLRIHEGLKGALAFQEQLCAMENLRLWQDEQSGGVLAMIHFCGSLAAAPGTGYMTFYLNSSKQPVRAKDEGGRTVRLKGLNVVVADPRQLQRRDTGGKRKPENRITGARVEFAGEDEKRHFLALLNKVQEKMIVLPQLR</sequence>
<gene>
    <name evidence="2" type="ORF">LTR16_001477</name>
</gene>
<feature type="region of interest" description="Disordered" evidence="1">
    <location>
        <begin position="322"/>
        <end position="384"/>
    </location>
</feature>
<dbReference type="EMBL" id="JAVRRA010016491">
    <property type="protein sequence ID" value="KAK5201783.1"/>
    <property type="molecule type" value="Genomic_DNA"/>
</dbReference>
<accession>A0ABR0LRK4</accession>
<protein>
    <recommendedName>
        <fullName evidence="4">Fungal N-terminal domain-containing protein</fullName>
    </recommendedName>
</protein>
<comment type="caution">
    <text evidence="2">The sequence shown here is derived from an EMBL/GenBank/DDBJ whole genome shotgun (WGS) entry which is preliminary data.</text>
</comment>
<dbReference type="PANTHER" id="PTHR38886">
    <property type="entry name" value="SESA DOMAIN-CONTAINING PROTEIN"/>
    <property type="match status" value="1"/>
</dbReference>